<evidence type="ECO:0000256" key="4">
    <source>
        <dbReference type="PIRSR" id="PIRSR606225-1"/>
    </source>
</evidence>
<comment type="caution">
    <text evidence="8">The sequence shown here is derived from an EMBL/GenBank/DDBJ whole genome shotgun (WGS) entry which is preliminary data.</text>
</comment>
<dbReference type="Gene3D" id="3.10.290.10">
    <property type="entry name" value="RNA-binding S4 domain"/>
    <property type="match status" value="1"/>
</dbReference>
<comment type="catalytic activity">
    <reaction evidence="1 6">
        <text>a uridine in RNA = a pseudouridine in RNA</text>
        <dbReference type="Rhea" id="RHEA:48348"/>
        <dbReference type="Rhea" id="RHEA-COMP:12068"/>
        <dbReference type="Rhea" id="RHEA-COMP:12069"/>
        <dbReference type="ChEBI" id="CHEBI:65314"/>
        <dbReference type="ChEBI" id="CHEBI:65315"/>
    </reaction>
</comment>
<dbReference type="EMBL" id="JACRTL010000001">
    <property type="protein sequence ID" value="MBC8610220.1"/>
    <property type="molecule type" value="Genomic_DNA"/>
</dbReference>
<evidence type="ECO:0000256" key="5">
    <source>
        <dbReference type="PROSITE-ProRule" id="PRU00182"/>
    </source>
</evidence>
<keyword evidence="5" id="KW-0694">RNA-binding</keyword>
<keyword evidence="9" id="KW-1185">Reference proteome</keyword>
<name>A0A8J6PHI8_9FIRM</name>
<dbReference type="Proteomes" id="UP000632659">
    <property type="component" value="Unassembled WGS sequence"/>
</dbReference>
<dbReference type="OrthoDB" id="9807829at2"/>
<dbReference type="PANTHER" id="PTHR21600">
    <property type="entry name" value="MITOCHONDRIAL RNA PSEUDOURIDINE SYNTHASE"/>
    <property type="match status" value="1"/>
</dbReference>
<protein>
    <recommendedName>
        <fullName evidence="6">Pseudouridine synthase</fullName>
        <ecNumber evidence="6">5.4.99.-</ecNumber>
    </recommendedName>
</protein>
<dbReference type="CDD" id="cd00165">
    <property type="entry name" value="S4"/>
    <property type="match status" value="1"/>
</dbReference>
<evidence type="ECO:0000259" key="7">
    <source>
        <dbReference type="SMART" id="SM00363"/>
    </source>
</evidence>
<evidence type="ECO:0000256" key="2">
    <source>
        <dbReference type="ARBA" id="ARBA00010876"/>
    </source>
</evidence>
<dbReference type="InterPro" id="IPR006225">
    <property type="entry name" value="PsdUridine_synth_RluC/D"/>
</dbReference>
<dbReference type="CDD" id="cd02869">
    <property type="entry name" value="PseudoU_synth_RluA_like"/>
    <property type="match status" value="1"/>
</dbReference>
<dbReference type="SMART" id="SM00363">
    <property type="entry name" value="S4"/>
    <property type="match status" value="1"/>
</dbReference>
<proteinExistence type="inferred from homology"/>
<gene>
    <name evidence="8" type="ORF">H8702_03650</name>
</gene>
<sequence length="321" mass="36990">MKTFLITENDADQRLDKFLQKSVPLLPKSLLYKAIRKKRIKVNGKRCELNYRLVAGDKLELYINDEFFNEGRTNETFLMVPGNISVVYEDQNILLVNKPQGLVVHEDNDNTPDTLINRVKHYLYEKGDYQPEQELSFAPALANRIDRNTCGIVIVAKTAAALRVLNEKIKHREIEKQYLCLLAKRPKSPEATLTHYMKKDAENNLVRVQDFPDQDTKTMITEYQVLETKGDISLARVTLHTGRTHQIRAHMAYLGAPLLGDGKYGVNALNRKYGYKHQALCAYRLTFQFQTDAGVLNYLKGKTFEVEQVWFADDFHSGRFD</sequence>
<dbReference type="PROSITE" id="PS50889">
    <property type="entry name" value="S4"/>
    <property type="match status" value="1"/>
</dbReference>
<dbReference type="Pfam" id="PF01479">
    <property type="entry name" value="S4"/>
    <property type="match status" value="1"/>
</dbReference>
<dbReference type="GO" id="GO:0003723">
    <property type="term" value="F:RNA binding"/>
    <property type="evidence" value="ECO:0007669"/>
    <property type="project" value="UniProtKB-KW"/>
</dbReference>
<dbReference type="GO" id="GO:0000455">
    <property type="term" value="P:enzyme-directed rRNA pseudouridine synthesis"/>
    <property type="evidence" value="ECO:0007669"/>
    <property type="project" value="UniProtKB-ARBA"/>
</dbReference>
<dbReference type="GO" id="GO:0120159">
    <property type="term" value="F:rRNA pseudouridine synthase activity"/>
    <property type="evidence" value="ECO:0007669"/>
    <property type="project" value="UniProtKB-ARBA"/>
</dbReference>
<dbReference type="AlphaFoldDB" id="A0A8J6PHI8"/>
<dbReference type="Gene3D" id="3.30.2350.10">
    <property type="entry name" value="Pseudouridine synthase"/>
    <property type="match status" value="1"/>
</dbReference>
<evidence type="ECO:0000256" key="3">
    <source>
        <dbReference type="ARBA" id="ARBA00023235"/>
    </source>
</evidence>
<comment type="similarity">
    <text evidence="2 6">Belongs to the pseudouridine synthase RluA family.</text>
</comment>
<dbReference type="InterPro" id="IPR002942">
    <property type="entry name" value="S4_RNA-bd"/>
</dbReference>
<dbReference type="InterPro" id="IPR020103">
    <property type="entry name" value="PsdUridine_synth_cat_dom_sf"/>
</dbReference>
<dbReference type="SUPFAM" id="SSF55174">
    <property type="entry name" value="Alpha-L RNA-binding motif"/>
    <property type="match status" value="1"/>
</dbReference>
<feature type="domain" description="RNA-binding S4" evidence="7">
    <location>
        <begin position="13"/>
        <end position="72"/>
    </location>
</feature>
<reference evidence="8" key="1">
    <citation type="submission" date="2020-08" db="EMBL/GenBank/DDBJ databases">
        <title>Genome public.</title>
        <authorList>
            <person name="Liu C."/>
            <person name="Sun Q."/>
        </authorList>
    </citation>
    <scope>NUCLEOTIDE SEQUENCE</scope>
    <source>
        <strain evidence="8">NSJ-15</strain>
    </source>
</reference>
<dbReference type="InterPro" id="IPR006145">
    <property type="entry name" value="PsdUridine_synth_RsuA/RluA"/>
</dbReference>
<dbReference type="Pfam" id="PF00849">
    <property type="entry name" value="PseudoU_synth_2"/>
    <property type="match status" value="1"/>
</dbReference>
<comment type="function">
    <text evidence="6">Responsible for synthesis of pseudouridine from uracil.</text>
</comment>
<dbReference type="InterPro" id="IPR036986">
    <property type="entry name" value="S4_RNA-bd_sf"/>
</dbReference>
<dbReference type="SUPFAM" id="SSF55120">
    <property type="entry name" value="Pseudouridine synthase"/>
    <property type="match status" value="1"/>
</dbReference>
<dbReference type="PROSITE" id="PS01129">
    <property type="entry name" value="PSI_RLU"/>
    <property type="match status" value="1"/>
</dbReference>
<feature type="active site" evidence="4">
    <location>
        <position position="146"/>
    </location>
</feature>
<dbReference type="InterPro" id="IPR006224">
    <property type="entry name" value="PsdUridine_synth_RluA-like_CS"/>
</dbReference>
<dbReference type="NCBIfam" id="TIGR00005">
    <property type="entry name" value="rluA_subfam"/>
    <property type="match status" value="1"/>
</dbReference>
<evidence type="ECO:0000313" key="9">
    <source>
        <dbReference type="Proteomes" id="UP000632659"/>
    </source>
</evidence>
<dbReference type="RefSeq" id="WP_093988622.1">
    <property type="nucleotide sequence ID" value="NZ_FYDD01000003.1"/>
</dbReference>
<evidence type="ECO:0000313" key="8">
    <source>
        <dbReference type="EMBL" id="MBC8610220.1"/>
    </source>
</evidence>
<organism evidence="8 9">
    <name type="scientific">Massiliimalia timonensis</name>
    <dbReference type="NCBI Taxonomy" id="1987501"/>
    <lineage>
        <taxon>Bacteria</taxon>
        <taxon>Bacillati</taxon>
        <taxon>Bacillota</taxon>
        <taxon>Clostridia</taxon>
        <taxon>Eubacteriales</taxon>
        <taxon>Oscillospiraceae</taxon>
        <taxon>Massiliimalia</taxon>
    </lineage>
</organism>
<keyword evidence="3 6" id="KW-0413">Isomerase</keyword>
<accession>A0A8J6PHI8</accession>
<evidence type="ECO:0000256" key="1">
    <source>
        <dbReference type="ARBA" id="ARBA00000073"/>
    </source>
</evidence>
<dbReference type="EC" id="5.4.99.-" evidence="6"/>
<evidence type="ECO:0000256" key="6">
    <source>
        <dbReference type="RuleBase" id="RU362028"/>
    </source>
</evidence>
<dbReference type="InterPro" id="IPR050188">
    <property type="entry name" value="RluA_PseudoU_synthase"/>
</dbReference>